<dbReference type="STRING" id="71717.A0A4Y7TV85"/>
<keyword evidence="3" id="KW-1185">Reference proteome</keyword>
<feature type="compositionally biased region" description="Basic and acidic residues" evidence="1">
    <location>
        <begin position="252"/>
        <end position="262"/>
    </location>
</feature>
<feature type="compositionally biased region" description="Low complexity" evidence="1">
    <location>
        <begin position="289"/>
        <end position="299"/>
    </location>
</feature>
<feature type="compositionally biased region" description="Polar residues" evidence="1">
    <location>
        <begin position="1"/>
        <end position="11"/>
    </location>
</feature>
<proteinExistence type="predicted"/>
<feature type="region of interest" description="Disordered" evidence="1">
    <location>
        <begin position="1"/>
        <end position="82"/>
    </location>
</feature>
<gene>
    <name evidence="2" type="ORF">FA13DRAFT_1785908</name>
</gene>
<accession>A0A4Y7TV85</accession>
<protein>
    <submittedName>
        <fullName evidence="2">Uncharacterized protein</fullName>
    </submittedName>
</protein>
<dbReference type="OrthoDB" id="3234283at2759"/>
<evidence type="ECO:0000256" key="1">
    <source>
        <dbReference type="SAM" id="MobiDB-lite"/>
    </source>
</evidence>
<organism evidence="2 3">
    <name type="scientific">Coprinellus micaceus</name>
    <name type="common">Glistening ink-cap mushroom</name>
    <name type="synonym">Coprinus micaceus</name>
    <dbReference type="NCBI Taxonomy" id="71717"/>
    <lineage>
        <taxon>Eukaryota</taxon>
        <taxon>Fungi</taxon>
        <taxon>Dikarya</taxon>
        <taxon>Basidiomycota</taxon>
        <taxon>Agaricomycotina</taxon>
        <taxon>Agaricomycetes</taxon>
        <taxon>Agaricomycetidae</taxon>
        <taxon>Agaricales</taxon>
        <taxon>Agaricineae</taxon>
        <taxon>Psathyrellaceae</taxon>
        <taxon>Coprinellus</taxon>
    </lineage>
</organism>
<feature type="compositionally biased region" description="Low complexity" evidence="1">
    <location>
        <begin position="54"/>
        <end position="64"/>
    </location>
</feature>
<reference evidence="2 3" key="1">
    <citation type="journal article" date="2019" name="Nat. Ecol. Evol.">
        <title>Megaphylogeny resolves global patterns of mushroom evolution.</title>
        <authorList>
            <person name="Varga T."/>
            <person name="Krizsan K."/>
            <person name="Foldi C."/>
            <person name="Dima B."/>
            <person name="Sanchez-Garcia M."/>
            <person name="Sanchez-Ramirez S."/>
            <person name="Szollosi G.J."/>
            <person name="Szarkandi J.G."/>
            <person name="Papp V."/>
            <person name="Albert L."/>
            <person name="Andreopoulos W."/>
            <person name="Angelini C."/>
            <person name="Antonin V."/>
            <person name="Barry K.W."/>
            <person name="Bougher N.L."/>
            <person name="Buchanan P."/>
            <person name="Buyck B."/>
            <person name="Bense V."/>
            <person name="Catcheside P."/>
            <person name="Chovatia M."/>
            <person name="Cooper J."/>
            <person name="Damon W."/>
            <person name="Desjardin D."/>
            <person name="Finy P."/>
            <person name="Geml J."/>
            <person name="Haridas S."/>
            <person name="Hughes K."/>
            <person name="Justo A."/>
            <person name="Karasinski D."/>
            <person name="Kautmanova I."/>
            <person name="Kiss B."/>
            <person name="Kocsube S."/>
            <person name="Kotiranta H."/>
            <person name="LaButti K.M."/>
            <person name="Lechner B.E."/>
            <person name="Liimatainen K."/>
            <person name="Lipzen A."/>
            <person name="Lukacs Z."/>
            <person name="Mihaltcheva S."/>
            <person name="Morgado L.N."/>
            <person name="Niskanen T."/>
            <person name="Noordeloos M.E."/>
            <person name="Ohm R.A."/>
            <person name="Ortiz-Santana B."/>
            <person name="Ovrebo C."/>
            <person name="Racz N."/>
            <person name="Riley R."/>
            <person name="Savchenko A."/>
            <person name="Shiryaev A."/>
            <person name="Soop K."/>
            <person name="Spirin V."/>
            <person name="Szebenyi C."/>
            <person name="Tomsovsky M."/>
            <person name="Tulloss R.E."/>
            <person name="Uehling J."/>
            <person name="Grigoriev I.V."/>
            <person name="Vagvolgyi C."/>
            <person name="Papp T."/>
            <person name="Martin F.M."/>
            <person name="Miettinen O."/>
            <person name="Hibbett D.S."/>
            <person name="Nagy L.G."/>
        </authorList>
    </citation>
    <scope>NUCLEOTIDE SEQUENCE [LARGE SCALE GENOMIC DNA]</scope>
    <source>
        <strain evidence="2 3">FP101781</strain>
    </source>
</reference>
<dbReference type="AlphaFoldDB" id="A0A4Y7TV85"/>
<feature type="region of interest" description="Disordered" evidence="1">
    <location>
        <begin position="252"/>
        <end position="411"/>
    </location>
</feature>
<feature type="compositionally biased region" description="Basic residues" evidence="1">
    <location>
        <begin position="376"/>
        <end position="394"/>
    </location>
</feature>
<feature type="compositionally biased region" description="Basic and acidic residues" evidence="1">
    <location>
        <begin position="15"/>
        <end position="37"/>
    </location>
</feature>
<sequence length="437" mass="48661">MPKTRNVSRSQWDAADTKRKTRSAKENAGDCEKENKGRVTRASNRAGSGRPVLGASTTQTTTAKGKGKEKPPGKGSLTKVEKLPLQDITSRYLPAPESANRGHAQLGVDFDAAAQAGSIRVTATSLGTANKKLQISPSYHLHLLYLMFAEGSSLKSQSHRWNPESYNAWGEFDHVVQESDRSSRPAPTPRNSDPFGFFALEKKLEVEREHQVEIEAEDEEAGGEILVADTSSPRPVRRLPKHKYVIEAEVAHHQPSSDDDFSHLPPTPQKTVDRTRYSFTTREVDDEQLYSPGPSSCPSSPSPSKPRLSLTSSTKRKARTFDDEVDEVAAQSSPGSKQPRLEAGVEEEGNRRQLRSRIVKVEELETSTAVGEDKGKRKARPTKTVKKGLKKGKSKASSNVAPEDSDMDEWERERQVRLEYFRELEEYDFETENVYVV</sequence>
<name>A0A4Y7TV85_COPMI</name>
<evidence type="ECO:0000313" key="2">
    <source>
        <dbReference type="EMBL" id="TEB38073.1"/>
    </source>
</evidence>
<dbReference type="Proteomes" id="UP000298030">
    <property type="component" value="Unassembled WGS sequence"/>
</dbReference>
<comment type="caution">
    <text evidence="2">The sequence shown here is derived from an EMBL/GenBank/DDBJ whole genome shotgun (WGS) entry which is preliminary data.</text>
</comment>
<dbReference type="EMBL" id="QPFP01000003">
    <property type="protein sequence ID" value="TEB38073.1"/>
    <property type="molecule type" value="Genomic_DNA"/>
</dbReference>
<evidence type="ECO:0000313" key="3">
    <source>
        <dbReference type="Proteomes" id="UP000298030"/>
    </source>
</evidence>